<accession>W4PXM8</accession>
<feature type="domain" description="Glycosyl transferase family 1" evidence="1">
    <location>
        <begin position="169"/>
        <end position="321"/>
    </location>
</feature>
<dbReference type="CDD" id="cd03801">
    <property type="entry name" value="GT4_PimA-like"/>
    <property type="match status" value="1"/>
</dbReference>
<dbReference type="PANTHER" id="PTHR46660:SF2">
    <property type="entry name" value="GLYCOSYLTRANSFERASE 1 DOMAIN-CONTAINING PROTEIN 1"/>
    <property type="match status" value="1"/>
</dbReference>
<dbReference type="Gene3D" id="3.40.50.2000">
    <property type="entry name" value="Glycogen Phosphorylase B"/>
    <property type="match status" value="2"/>
</dbReference>
<reference evidence="2" key="1">
    <citation type="journal article" date="2014" name="Genome Announc.">
        <title>Draft Genome Sequences of Three Alkaliphilic Bacillus Strains, Bacillus wakoensis JCM 9140T, Bacillus akibai JCM 9157T, and Bacillus hemicellulosilyticus JCM 9152T.</title>
        <authorList>
            <person name="Yuki M."/>
            <person name="Oshima K."/>
            <person name="Suda W."/>
            <person name="Oshida Y."/>
            <person name="Kitamura K."/>
            <person name="Iida T."/>
            <person name="Hattori M."/>
            <person name="Ohkuma M."/>
        </authorList>
    </citation>
    <scope>NUCLEOTIDE SEQUENCE [LARGE SCALE GENOMIC DNA]</scope>
    <source>
        <strain evidence="2">JCM 9140</strain>
    </source>
</reference>
<dbReference type="AlphaFoldDB" id="W4PXM8"/>
<sequence>MNNGSQTNDKVMLFTPYFRQSRGNSTTAKRLVKGLREKGITVHVFAYEERVWDEEAERLFQEVDLIHIIHLKRFSHWMKRHKDVQLNKPYILTSGGTDINEDLKNPEAVKLMVSVADESCAITVFSKDGKDKIVQAYPHLAERIYVIAQSVEMKKKKVKSSIGTLVGSPHFLLPAGLRPVKDVLFLFDELLKMRKTWPNLTFTIIGPVLDEAVYKKVENLEKEHSWFRYQREIEFEEMPTVYEAADYVLNTSISEGQPSALLEAMKLEKPVLARKIPGNESIIVDKLTGMLFQTPEEFHEKVNELFAWQEREQEMVQLAKKYVEEHHSVEREIRQFLQVYEHCLAKAYV</sequence>
<comment type="caution">
    <text evidence="2">The sequence shown here is derived from an EMBL/GenBank/DDBJ whole genome shotgun (WGS) entry which is preliminary data.</text>
</comment>
<proteinExistence type="predicted"/>
<keyword evidence="2" id="KW-0808">Transferase</keyword>
<dbReference type="InterPro" id="IPR001296">
    <property type="entry name" value="Glyco_trans_1"/>
</dbReference>
<evidence type="ECO:0000313" key="3">
    <source>
        <dbReference type="Proteomes" id="UP000018890"/>
    </source>
</evidence>
<dbReference type="Pfam" id="PF00534">
    <property type="entry name" value="Glycos_transf_1"/>
    <property type="match status" value="1"/>
</dbReference>
<dbReference type="InterPro" id="IPR052622">
    <property type="entry name" value="Glycosyltransferase_G1"/>
</dbReference>
<evidence type="ECO:0000259" key="1">
    <source>
        <dbReference type="Pfam" id="PF00534"/>
    </source>
</evidence>
<keyword evidence="3" id="KW-1185">Reference proteome</keyword>
<dbReference type="GO" id="GO:0016757">
    <property type="term" value="F:glycosyltransferase activity"/>
    <property type="evidence" value="ECO:0007669"/>
    <property type="project" value="InterPro"/>
</dbReference>
<dbReference type="Proteomes" id="UP000018890">
    <property type="component" value="Unassembled WGS sequence"/>
</dbReference>
<protein>
    <submittedName>
        <fullName evidence="2">Glycosyltransferase</fullName>
    </submittedName>
</protein>
<gene>
    <name evidence="2" type="ORF">JCM9140_336</name>
</gene>
<dbReference type="STRING" id="1236970.JCM9140_336"/>
<evidence type="ECO:0000313" key="2">
    <source>
        <dbReference type="EMBL" id="GAE24415.1"/>
    </source>
</evidence>
<organism evidence="2 3">
    <name type="scientific">Halalkalibacter wakoensis JCM 9140</name>
    <dbReference type="NCBI Taxonomy" id="1236970"/>
    <lineage>
        <taxon>Bacteria</taxon>
        <taxon>Bacillati</taxon>
        <taxon>Bacillota</taxon>
        <taxon>Bacilli</taxon>
        <taxon>Bacillales</taxon>
        <taxon>Bacillaceae</taxon>
        <taxon>Halalkalibacter</taxon>
    </lineage>
</organism>
<name>W4PXM8_9BACI</name>
<dbReference type="PANTHER" id="PTHR46660">
    <property type="match status" value="1"/>
</dbReference>
<dbReference type="OrthoDB" id="9772485at2"/>
<dbReference type="SUPFAM" id="SSF53756">
    <property type="entry name" value="UDP-Glycosyltransferase/glycogen phosphorylase"/>
    <property type="match status" value="1"/>
</dbReference>
<dbReference type="EMBL" id="BAUT01000002">
    <property type="protein sequence ID" value="GAE24415.1"/>
    <property type="molecule type" value="Genomic_DNA"/>
</dbReference>
<dbReference type="RefSeq" id="WP_052001989.1">
    <property type="nucleotide sequence ID" value="NZ_BAUT01000002.1"/>
</dbReference>